<evidence type="ECO:0000256" key="6">
    <source>
        <dbReference type="SAM" id="MobiDB-lite"/>
    </source>
</evidence>
<accession>A0A845QUZ9</accession>
<keyword evidence="8" id="KW-1185">Reference proteome</keyword>
<keyword evidence="3 5" id="KW-1133">Transmembrane helix</keyword>
<comment type="caution">
    <text evidence="7">The sequence shown here is derived from an EMBL/GenBank/DDBJ whole genome shotgun (WGS) entry which is preliminary data.</text>
</comment>
<evidence type="ECO:0000313" key="8">
    <source>
        <dbReference type="Proteomes" id="UP000467132"/>
    </source>
</evidence>
<feature type="transmembrane region" description="Helical" evidence="5">
    <location>
        <begin position="51"/>
        <end position="73"/>
    </location>
</feature>
<feature type="transmembrane region" description="Helical" evidence="5">
    <location>
        <begin position="154"/>
        <end position="176"/>
    </location>
</feature>
<evidence type="ECO:0000256" key="3">
    <source>
        <dbReference type="ARBA" id="ARBA00022989"/>
    </source>
</evidence>
<dbReference type="PANTHER" id="PTHR39344:SF1">
    <property type="entry name" value="UPF0182 PROTEIN SLL1060"/>
    <property type="match status" value="1"/>
</dbReference>
<feature type="transmembrane region" description="Helical" evidence="5">
    <location>
        <begin position="294"/>
        <end position="314"/>
    </location>
</feature>
<comment type="subcellular location">
    <subcellularLocation>
        <location evidence="5">Cell membrane</location>
        <topology evidence="5">Multi-pass membrane protein</topology>
    </subcellularLocation>
</comment>
<dbReference type="PANTHER" id="PTHR39344">
    <property type="entry name" value="UPF0182 PROTEIN SLL1060"/>
    <property type="match status" value="1"/>
</dbReference>
<dbReference type="GO" id="GO:0005576">
    <property type="term" value="C:extracellular region"/>
    <property type="evidence" value="ECO:0007669"/>
    <property type="project" value="TreeGrafter"/>
</dbReference>
<dbReference type="OrthoDB" id="9763654at2"/>
<gene>
    <name evidence="7" type="ORF">D3Z33_05660</name>
</gene>
<dbReference type="RefSeq" id="WP_160196811.1">
    <property type="nucleotide sequence ID" value="NZ_QXXA01000005.1"/>
</dbReference>
<dbReference type="HAMAP" id="MF_01600">
    <property type="entry name" value="UPF0182"/>
    <property type="match status" value="1"/>
</dbReference>
<keyword evidence="2 5" id="KW-0812">Transmembrane</keyword>
<keyword evidence="4 5" id="KW-0472">Membrane</keyword>
<protein>
    <recommendedName>
        <fullName evidence="5">UPF0182 protein D3Z33_05660</fullName>
    </recommendedName>
</protein>
<evidence type="ECO:0000313" key="7">
    <source>
        <dbReference type="EMBL" id="NBI06345.1"/>
    </source>
</evidence>
<dbReference type="GO" id="GO:0005886">
    <property type="term" value="C:plasma membrane"/>
    <property type="evidence" value="ECO:0007669"/>
    <property type="project" value="UniProtKB-SubCell"/>
</dbReference>
<dbReference type="AlphaFoldDB" id="A0A845QUZ9"/>
<feature type="transmembrane region" description="Helical" evidence="5">
    <location>
        <begin position="261"/>
        <end position="282"/>
    </location>
</feature>
<dbReference type="Proteomes" id="UP000467132">
    <property type="component" value="Unassembled WGS sequence"/>
</dbReference>
<evidence type="ECO:0000256" key="2">
    <source>
        <dbReference type="ARBA" id="ARBA00022692"/>
    </source>
</evidence>
<keyword evidence="1 5" id="KW-1003">Cell membrane</keyword>
<name>A0A845QUZ9_9CLOT</name>
<proteinExistence type="inferred from homology"/>
<feature type="transmembrane region" description="Helical" evidence="5">
    <location>
        <begin position="7"/>
        <end position="31"/>
    </location>
</feature>
<dbReference type="InterPro" id="IPR005372">
    <property type="entry name" value="UPF0182"/>
</dbReference>
<dbReference type="Pfam" id="PF03699">
    <property type="entry name" value="UPF0182"/>
    <property type="match status" value="1"/>
</dbReference>
<feature type="transmembrane region" description="Helical" evidence="5">
    <location>
        <begin position="94"/>
        <end position="119"/>
    </location>
</feature>
<feature type="region of interest" description="Disordered" evidence="6">
    <location>
        <begin position="922"/>
        <end position="941"/>
    </location>
</feature>
<organism evidence="7 8">
    <name type="scientific">Senegalia massiliensis</name>
    <dbReference type="NCBI Taxonomy" id="1720316"/>
    <lineage>
        <taxon>Bacteria</taxon>
        <taxon>Bacillati</taxon>
        <taxon>Bacillota</taxon>
        <taxon>Clostridia</taxon>
        <taxon>Eubacteriales</taxon>
        <taxon>Clostridiaceae</taxon>
        <taxon>Senegalia</taxon>
    </lineage>
</organism>
<sequence>MKNKTKFILFIVVAILLVLFSSLTSIVAFVTDYQWFNELGYTDTFLKKLTTQVSIGVPLFLVLFFSIYFYFISSKRNYYKEAKINPPKSGERNLNIALGIGSALVSILISITFAGGLWLNILQFINSSKFGLKDPIFNNDVGLYIFKIPLFKEIISLVLFLLFVLAVSTVVFYLLLFSIRKPNIKRPENVLDMNKFKNKQTIKDIIKKDIFKRAVFKIGVFGFIGFVIIGLNYYLNTFDLLYSPRGVAYGASFTDINITLWQYRIMAILSLISAFTILYGSYKRKLKTALSGPVLLITIGILGTVAGGLVQQFIVEPDEISKESEYIGYNIDMTQEAYSLKDVKEKEFPVEQNLTKEDIINNEETIENIRINDYQPLNQVYNELQGIRYYYKFNGVDTDRYMIDGKYTQVFLSAREMDVSKLKTKTWINQHLKYTHGYGFVLSPVNSVAPNGQPNLLVNSIPPVTSTDLKIERPEIYFGEMTENYAVINSDEPEFDYPKGSDNEEVFYEGTAGISLGGINRVLYAIKEANLKLLISSNINNDSRIIINRNIKERVEKIAPFLEYDDDPYIVANQDDGKLYWMIDAYTSTSNFPYSQPFSEKSATNYIRNSVKVVVDAYNGDTDFYVFDENDPMIKTYEKIFPDLFKSSNEMPKGIFSHIRYPENLFSIQSKIYETYHMENPVVFYNSEDVWNIGQEIYMGEEQPIKPNYKMFKLPEEEDVEFLLTVPYTPATKPNMTSLFVARNDGEDYGKLYLYRFPKGITVNGPMLVESKINQDSDISPQLTLWSQEGSNVLRGNIMTIPIENSLLYVEPVYIQAANENNIPEMKRVIVAYKDQIVMEKDLDTALSKIFGDINKEENKDGVVTDVEDEEKTDQEKPVEGLDNIVKEANELFNKAKKASQNGDWAKYGEYIEELESVLNKLNQNLGSDEPKEESPSEDVE</sequence>
<evidence type="ECO:0000256" key="5">
    <source>
        <dbReference type="HAMAP-Rule" id="MF_01600"/>
    </source>
</evidence>
<feature type="transmembrane region" description="Helical" evidence="5">
    <location>
        <begin position="214"/>
        <end position="235"/>
    </location>
</feature>
<dbReference type="EMBL" id="QXXA01000005">
    <property type="protein sequence ID" value="NBI06345.1"/>
    <property type="molecule type" value="Genomic_DNA"/>
</dbReference>
<comment type="similarity">
    <text evidence="5">Belongs to the UPF0182 family.</text>
</comment>
<reference evidence="7 8" key="1">
    <citation type="submission" date="2018-08" db="EMBL/GenBank/DDBJ databases">
        <title>Murine metabolic-syndrome-specific gut microbial biobank.</title>
        <authorList>
            <person name="Liu C."/>
        </authorList>
    </citation>
    <scope>NUCLEOTIDE SEQUENCE [LARGE SCALE GENOMIC DNA]</scope>
    <source>
        <strain evidence="7 8">583</strain>
    </source>
</reference>
<evidence type="ECO:0000256" key="4">
    <source>
        <dbReference type="ARBA" id="ARBA00023136"/>
    </source>
</evidence>
<evidence type="ECO:0000256" key="1">
    <source>
        <dbReference type="ARBA" id="ARBA00022475"/>
    </source>
</evidence>